<accession>A0A2S7IQM6</accession>
<dbReference type="GO" id="GO:0016788">
    <property type="term" value="F:hydrolase activity, acting on ester bonds"/>
    <property type="evidence" value="ECO:0007669"/>
    <property type="project" value="InterPro"/>
</dbReference>
<dbReference type="Pfam" id="PF01026">
    <property type="entry name" value="TatD_DNase"/>
    <property type="match status" value="1"/>
</dbReference>
<dbReference type="AlphaFoldDB" id="A0A2S7IQM6"/>
<comment type="similarity">
    <text evidence="1">Belongs to the metallo-dependent hydrolases superfamily. TatD-type hydrolase family.</text>
</comment>
<dbReference type="NCBIfam" id="TIGR00010">
    <property type="entry name" value="YchF/TatD family DNA exonuclease"/>
    <property type="match status" value="1"/>
</dbReference>
<dbReference type="OrthoDB" id="9810005at2"/>
<reference evidence="6" key="1">
    <citation type="submission" date="2018-02" db="EMBL/GenBank/DDBJ databases">
        <title>Genome sequencing of Solimonas sp. HR-BB.</title>
        <authorList>
            <person name="Lee Y."/>
            <person name="Jeon C.O."/>
        </authorList>
    </citation>
    <scope>NUCLEOTIDE SEQUENCE [LARGE SCALE GENOMIC DNA]</scope>
    <source>
        <strain evidence="6">HR-U</strain>
    </source>
</reference>
<dbReference type="InterPro" id="IPR015991">
    <property type="entry name" value="TatD/YcfH-like"/>
</dbReference>
<dbReference type="FunFam" id="3.20.20.140:FF:000005">
    <property type="entry name" value="TatD family hydrolase"/>
    <property type="match status" value="1"/>
</dbReference>
<evidence type="ECO:0000256" key="3">
    <source>
        <dbReference type="ARBA" id="ARBA00022801"/>
    </source>
</evidence>
<dbReference type="SUPFAM" id="SSF51556">
    <property type="entry name" value="Metallo-dependent hydrolases"/>
    <property type="match status" value="1"/>
</dbReference>
<feature type="binding site" evidence="4">
    <location>
        <position position="206"/>
    </location>
    <ligand>
        <name>a divalent metal cation</name>
        <dbReference type="ChEBI" id="CHEBI:60240"/>
        <label>1</label>
    </ligand>
</feature>
<dbReference type="GO" id="GO:0046872">
    <property type="term" value="F:metal ion binding"/>
    <property type="evidence" value="ECO:0007669"/>
    <property type="project" value="UniProtKB-KW"/>
</dbReference>
<evidence type="ECO:0000256" key="2">
    <source>
        <dbReference type="ARBA" id="ARBA00022723"/>
    </source>
</evidence>
<gene>
    <name evidence="5" type="ORF">C5O19_10450</name>
</gene>
<dbReference type="InterPro" id="IPR001130">
    <property type="entry name" value="TatD-like"/>
</dbReference>
<dbReference type="PANTHER" id="PTHR46124">
    <property type="entry name" value="D-AMINOACYL-TRNA DEACYLASE"/>
    <property type="match status" value="1"/>
</dbReference>
<feature type="binding site" evidence="4">
    <location>
        <position position="157"/>
    </location>
    <ligand>
        <name>a divalent metal cation</name>
        <dbReference type="ChEBI" id="CHEBI:60240"/>
        <label>2</label>
    </ligand>
</feature>
<evidence type="ECO:0000256" key="1">
    <source>
        <dbReference type="ARBA" id="ARBA00009275"/>
    </source>
</evidence>
<dbReference type="CDD" id="cd01310">
    <property type="entry name" value="TatD_DNAse"/>
    <property type="match status" value="1"/>
</dbReference>
<dbReference type="GO" id="GO:0005829">
    <property type="term" value="C:cytosol"/>
    <property type="evidence" value="ECO:0007669"/>
    <property type="project" value="TreeGrafter"/>
</dbReference>
<name>A0A2S7IQM6_9BACT</name>
<organism evidence="5 6">
    <name type="scientific">Siphonobacter curvatus</name>
    <dbReference type="NCBI Taxonomy" id="2094562"/>
    <lineage>
        <taxon>Bacteria</taxon>
        <taxon>Pseudomonadati</taxon>
        <taxon>Bacteroidota</taxon>
        <taxon>Cytophagia</taxon>
        <taxon>Cytophagales</taxon>
        <taxon>Cytophagaceae</taxon>
        <taxon>Siphonobacter</taxon>
    </lineage>
</organism>
<feature type="binding site" evidence="4">
    <location>
        <position position="132"/>
    </location>
    <ligand>
        <name>a divalent metal cation</name>
        <dbReference type="ChEBI" id="CHEBI:60240"/>
        <label>2</label>
    </ligand>
</feature>
<dbReference type="EMBL" id="PTRA01000001">
    <property type="protein sequence ID" value="PQA60015.1"/>
    <property type="molecule type" value="Genomic_DNA"/>
</dbReference>
<sequence length="256" mass="29087">MKIIETHAHLYDEQYDTDRTAMIERALAAGVTEFWLPNCDSETIPGMMELARTYPGQCRPMIGLHPTYVKENVEQELQIMQEWLEKSADAFVAIGEIGLDFYWDTTFAEQQKEAFSRQLGWAKQYQLPIAIHCRNAFWETVELIEKHNDPNLRGIFHCFSGGVEEARKVVELNFLLGIGGVVTFKNGGLDKVIPEVGLEHLVLETDAPYLAPVPYRGKRNEPSYLPLIAQRIADLKQVPVQTIIEQTTANALQLIQ</sequence>
<comment type="caution">
    <text evidence="5">The sequence shown here is derived from an EMBL/GenBank/DDBJ whole genome shotgun (WGS) entry which is preliminary data.</text>
</comment>
<feature type="binding site" evidence="4">
    <location>
        <position position="96"/>
    </location>
    <ligand>
        <name>a divalent metal cation</name>
        <dbReference type="ChEBI" id="CHEBI:60240"/>
        <label>1</label>
    </ligand>
</feature>
<keyword evidence="6" id="KW-1185">Reference proteome</keyword>
<dbReference type="GO" id="GO:0004536">
    <property type="term" value="F:DNA nuclease activity"/>
    <property type="evidence" value="ECO:0007669"/>
    <property type="project" value="InterPro"/>
</dbReference>
<dbReference type="InterPro" id="IPR032466">
    <property type="entry name" value="Metal_Hydrolase"/>
</dbReference>
<proteinExistence type="inferred from homology"/>
<dbReference type="PIRSF" id="PIRSF005902">
    <property type="entry name" value="DNase_TatD"/>
    <property type="match status" value="1"/>
</dbReference>
<feature type="binding site" evidence="4">
    <location>
        <position position="7"/>
    </location>
    <ligand>
        <name>a divalent metal cation</name>
        <dbReference type="ChEBI" id="CHEBI:60240"/>
        <label>1</label>
    </ligand>
</feature>
<evidence type="ECO:0000313" key="6">
    <source>
        <dbReference type="Proteomes" id="UP000239590"/>
    </source>
</evidence>
<keyword evidence="3 5" id="KW-0378">Hydrolase</keyword>
<keyword evidence="2 4" id="KW-0479">Metal-binding</keyword>
<evidence type="ECO:0000313" key="5">
    <source>
        <dbReference type="EMBL" id="PQA60015.1"/>
    </source>
</evidence>
<dbReference type="RefSeq" id="WP_104711939.1">
    <property type="nucleotide sequence ID" value="NZ_PTRA01000001.1"/>
</dbReference>
<dbReference type="PANTHER" id="PTHR46124:SF4">
    <property type="entry name" value="HYDROLASE TATD"/>
    <property type="match status" value="1"/>
</dbReference>
<dbReference type="Gene3D" id="3.20.20.140">
    <property type="entry name" value="Metal-dependent hydrolases"/>
    <property type="match status" value="1"/>
</dbReference>
<protein>
    <submittedName>
        <fullName evidence="5">Hydrolase TatD</fullName>
    </submittedName>
</protein>
<feature type="binding site" evidence="4">
    <location>
        <position position="9"/>
    </location>
    <ligand>
        <name>a divalent metal cation</name>
        <dbReference type="ChEBI" id="CHEBI:60240"/>
        <label>1</label>
    </ligand>
</feature>
<evidence type="ECO:0000256" key="4">
    <source>
        <dbReference type="PIRSR" id="PIRSR005902-1"/>
    </source>
</evidence>
<dbReference type="Proteomes" id="UP000239590">
    <property type="component" value="Unassembled WGS sequence"/>
</dbReference>